<organism evidence="2 3">
    <name type="scientific">Coprinellus micaceus</name>
    <name type="common">Glistening ink-cap mushroom</name>
    <name type="synonym">Coprinus micaceus</name>
    <dbReference type="NCBI Taxonomy" id="71717"/>
    <lineage>
        <taxon>Eukaryota</taxon>
        <taxon>Fungi</taxon>
        <taxon>Dikarya</taxon>
        <taxon>Basidiomycota</taxon>
        <taxon>Agaricomycotina</taxon>
        <taxon>Agaricomycetes</taxon>
        <taxon>Agaricomycetidae</taxon>
        <taxon>Agaricales</taxon>
        <taxon>Agaricineae</taxon>
        <taxon>Psathyrellaceae</taxon>
        <taxon>Coprinellus</taxon>
    </lineage>
</organism>
<accession>A0A4Y7TFG3</accession>
<reference evidence="2 3" key="1">
    <citation type="journal article" date="2019" name="Nat. Ecol. Evol.">
        <title>Megaphylogeny resolves global patterns of mushroom evolution.</title>
        <authorList>
            <person name="Varga T."/>
            <person name="Krizsan K."/>
            <person name="Foldi C."/>
            <person name="Dima B."/>
            <person name="Sanchez-Garcia M."/>
            <person name="Sanchez-Ramirez S."/>
            <person name="Szollosi G.J."/>
            <person name="Szarkandi J.G."/>
            <person name="Papp V."/>
            <person name="Albert L."/>
            <person name="Andreopoulos W."/>
            <person name="Angelini C."/>
            <person name="Antonin V."/>
            <person name="Barry K.W."/>
            <person name="Bougher N.L."/>
            <person name="Buchanan P."/>
            <person name="Buyck B."/>
            <person name="Bense V."/>
            <person name="Catcheside P."/>
            <person name="Chovatia M."/>
            <person name="Cooper J."/>
            <person name="Damon W."/>
            <person name="Desjardin D."/>
            <person name="Finy P."/>
            <person name="Geml J."/>
            <person name="Haridas S."/>
            <person name="Hughes K."/>
            <person name="Justo A."/>
            <person name="Karasinski D."/>
            <person name="Kautmanova I."/>
            <person name="Kiss B."/>
            <person name="Kocsube S."/>
            <person name="Kotiranta H."/>
            <person name="LaButti K.M."/>
            <person name="Lechner B.E."/>
            <person name="Liimatainen K."/>
            <person name="Lipzen A."/>
            <person name="Lukacs Z."/>
            <person name="Mihaltcheva S."/>
            <person name="Morgado L.N."/>
            <person name="Niskanen T."/>
            <person name="Noordeloos M.E."/>
            <person name="Ohm R.A."/>
            <person name="Ortiz-Santana B."/>
            <person name="Ovrebo C."/>
            <person name="Racz N."/>
            <person name="Riley R."/>
            <person name="Savchenko A."/>
            <person name="Shiryaev A."/>
            <person name="Soop K."/>
            <person name="Spirin V."/>
            <person name="Szebenyi C."/>
            <person name="Tomsovsky M."/>
            <person name="Tulloss R.E."/>
            <person name="Uehling J."/>
            <person name="Grigoriev I.V."/>
            <person name="Vagvolgyi C."/>
            <person name="Papp T."/>
            <person name="Martin F.M."/>
            <person name="Miettinen O."/>
            <person name="Hibbett D.S."/>
            <person name="Nagy L.G."/>
        </authorList>
    </citation>
    <scope>NUCLEOTIDE SEQUENCE [LARGE SCALE GENOMIC DNA]</scope>
    <source>
        <strain evidence="2 3">FP101781</strain>
    </source>
</reference>
<dbReference type="OrthoDB" id="3071638at2759"/>
<feature type="region of interest" description="Disordered" evidence="1">
    <location>
        <begin position="1"/>
        <end position="78"/>
    </location>
</feature>
<name>A0A4Y7TFG3_COPMI</name>
<comment type="caution">
    <text evidence="2">The sequence shown here is derived from an EMBL/GenBank/DDBJ whole genome shotgun (WGS) entry which is preliminary data.</text>
</comment>
<dbReference type="AlphaFoldDB" id="A0A4Y7TFG3"/>
<feature type="region of interest" description="Disordered" evidence="1">
    <location>
        <begin position="200"/>
        <end position="257"/>
    </location>
</feature>
<protein>
    <submittedName>
        <fullName evidence="2">Uncharacterized protein</fullName>
    </submittedName>
</protein>
<evidence type="ECO:0000313" key="2">
    <source>
        <dbReference type="EMBL" id="TEB32900.1"/>
    </source>
</evidence>
<evidence type="ECO:0000313" key="3">
    <source>
        <dbReference type="Proteomes" id="UP000298030"/>
    </source>
</evidence>
<feature type="compositionally biased region" description="Basic and acidic residues" evidence="1">
    <location>
        <begin position="60"/>
        <end position="69"/>
    </location>
</feature>
<feature type="compositionally biased region" description="Pro residues" evidence="1">
    <location>
        <begin position="240"/>
        <end position="251"/>
    </location>
</feature>
<proteinExistence type="predicted"/>
<dbReference type="EMBL" id="QPFP01000014">
    <property type="protein sequence ID" value="TEB32900.1"/>
    <property type="molecule type" value="Genomic_DNA"/>
</dbReference>
<keyword evidence="3" id="KW-1185">Reference proteome</keyword>
<dbReference type="Proteomes" id="UP000298030">
    <property type="component" value="Unassembled WGS sequence"/>
</dbReference>
<evidence type="ECO:0000256" key="1">
    <source>
        <dbReference type="SAM" id="MobiDB-lite"/>
    </source>
</evidence>
<gene>
    <name evidence="2" type="ORF">FA13DRAFT_1731421</name>
</gene>
<sequence>MPTPVHRASPPAPPRTPARKQTGASPKMHGGGKEPCAPRGASDYAFLAPPPQTPAKKKKAVVERSEGGKEPVSAPRSAVDYAFLPTPLQTPEKQETASEILAELGKEFRALRVAVDYAFPPTYPRTPATKESTLAIAKGVKKQASASRGAVGHAFLPTPLQTPAKRGTAPAAVRGKEPIDYAFPPIPLQIVAKKKLTAKLPSPAGKARRSTKAAAGKEECEAGGKGMEAAHSFHLDHSPETPPPSPSPPPTLVQQVPSKESVKVILSRVTWSHIQSFGIQRRPVEPWSKEEVQQVYEFYAQESLGDDNSGSDLHHASAKWEKISQSVVDSCKALILHANPQCEFYARNFIDHFILHLSSLPEKRIRFFQGYTLSAEPQKSEIALKQTIEHLADLKAQLQNPAELTHNDFRLKVTGHVDYAIFTMPSSDEMRFRGLQDQPPSSLDKTVIELNLTERRNILLLPIEAKAQGLKLEGEIRQILAEGLIILKKTGRKTTSWCLSNGCEWIFGITHIYTSQDGLASRPQYYSLTIDPLWDKHEGALDFESESPPQSGSREGAAMKRLASQAEVVWQLLNLWAFVDPVQLMLRFCD</sequence>